<organism evidence="1 2">
    <name type="scientific">Cylindrobasidium torrendii FP15055 ss-10</name>
    <dbReference type="NCBI Taxonomy" id="1314674"/>
    <lineage>
        <taxon>Eukaryota</taxon>
        <taxon>Fungi</taxon>
        <taxon>Dikarya</taxon>
        <taxon>Basidiomycota</taxon>
        <taxon>Agaricomycotina</taxon>
        <taxon>Agaricomycetes</taxon>
        <taxon>Agaricomycetidae</taxon>
        <taxon>Agaricales</taxon>
        <taxon>Marasmiineae</taxon>
        <taxon>Physalacriaceae</taxon>
        <taxon>Cylindrobasidium</taxon>
    </lineage>
</organism>
<proteinExistence type="predicted"/>
<evidence type="ECO:0000313" key="2">
    <source>
        <dbReference type="Proteomes" id="UP000054007"/>
    </source>
</evidence>
<reference evidence="1 2" key="1">
    <citation type="journal article" date="2015" name="Fungal Genet. Biol.">
        <title>Evolution of novel wood decay mechanisms in Agaricales revealed by the genome sequences of Fistulina hepatica and Cylindrobasidium torrendii.</title>
        <authorList>
            <person name="Floudas D."/>
            <person name="Held B.W."/>
            <person name="Riley R."/>
            <person name="Nagy L.G."/>
            <person name="Koehler G."/>
            <person name="Ransdell A.S."/>
            <person name="Younus H."/>
            <person name="Chow J."/>
            <person name="Chiniquy J."/>
            <person name="Lipzen A."/>
            <person name="Tritt A."/>
            <person name="Sun H."/>
            <person name="Haridas S."/>
            <person name="LaButti K."/>
            <person name="Ohm R.A."/>
            <person name="Kues U."/>
            <person name="Blanchette R.A."/>
            <person name="Grigoriev I.V."/>
            <person name="Minto R.E."/>
            <person name="Hibbett D.S."/>
        </authorList>
    </citation>
    <scope>NUCLEOTIDE SEQUENCE [LARGE SCALE GENOMIC DNA]</scope>
    <source>
        <strain evidence="1 2">FP15055 ss-10</strain>
    </source>
</reference>
<dbReference type="EMBL" id="KN880433">
    <property type="protein sequence ID" value="KIY73985.1"/>
    <property type="molecule type" value="Genomic_DNA"/>
</dbReference>
<dbReference type="OrthoDB" id="5577714at2759"/>
<sequence>MNRGPIILTIDEAEYLLDQLPPPSHEDDELVKKLRTRLQELLSDLRAGAEGVVAST</sequence>
<keyword evidence="2" id="KW-1185">Reference proteome</keyword>
<evidence type="ECO:0000313" key="1">
    <source>
        <dbReference type="EMBL" id="KIY73985.1"/>
    </source>
</evidence>
<name>A0A0D7BUR0_9AGAR</name>
<dbReference type="Proteomes" id="UP000054007">
    <property type="component" value="Unassembled WGS sequence"/>
</dbReference>
<dbReference type="STRING" id="1314674.A0A0D7BUR0"/>
<protein>
    <submittedName>
        <fullName evidence="1">Uncharacterized protein</fullName>
    </submittedName>
</protein>
<gene>
    <name evidence="1" type="ORF">CYLTODRAFT_485115</name>
</gene>
<dbReference type="AlphaFoldDB" id="A0A0D7BUR0"/>
<accession>A0A0D7BUR0</accession>